<proteinExistence type="predicted"/>
<protein>
    <submittedName>
        <fullName evidence="1">Uncharacterized protein</fullName>
    </submittedName>
</protein>
<evidence type="ECO:0000313" key="1">
    <source>
        <dbReference type="EMBL" id="GAG67863.1"/>
    </source>
</evidence>
<reference evidence="1" key="1">
    <citation type="journal article" date="2014" name="Front. Microbiol.">
        <title>High frequency of phylogenetically diverse reductive dehalogenase-homologous genes in deep subseafloor sedimentary metagenomes.</title>
        <authorList>
            <person name="Kawai M."/>
            <person name="Futagami T."/>
            <person name="Toyoda A."/>
            <person name="Takaki Y."/>
            <person name="Nishi S."/>
            <person name="Hori S."/>
            <person name="Arai W."/>
            <person name="Tsubouchi T."/>
            <person name="Morono Y."/>
            <person name="Uchiyama I."/>
            <person name="Ito T."/>
            <person name="Fujiyama A."/>
            <person name="Inagaki F."/>
            <person name="Takami H."/>
        </authorList>
    </citation>
    <scope>NUCLEOTIDE SEQUENCE</scope>
    <source>
        <strain evidence="1">Expedition CK06-06</strain>
    </source>
</reference>
<comment type="caution">
    <text evidence="1">The sequence shown here is derived from an EMBL/GenBank/DDBJ whole genome shotgun (WGS) entry which is preliminary data.</text>
</comment>
<feature type="non-terminal residue" evidence="1">
    <location>
        <position position="41"/>
    </location>
</feature>
<name>X1A505_9ZZZZ</name>
<sequence>MTDVLFGGQYKPLSPSGVKEIHDTSLRLLEKVGVEVNCKEA</sequence>
<dbReference type="EMBL" id="BART01009404">
    <property type="protein sequence ID" value="GAG67863.1"/>
    <property type="molecule type" value="Genomic_DNA"/>
</dbReference>
<dbReference type="Gene3D" id="3.20.20.480">
    <property type="entry name" value="Trimethylamine methyltransferase-like"/>
    <property type="match status" value="1"/>
</dbReference>
<dbReference type="AlphaFoldDB" id="X1A505"/>
<accession>X1A505</accession>
<dbReference type="InterPro" id="IPR038601">
    <property type="entry name" value="MttB-like_sf"/>
</dbReference>
<gene>
    <name evidence="1" type="ORF">S01H4_20847</name>
</gene>
<organism evidence="1">
    <name type="scientific">marine sediment metagenome</name>
    <dbReference type="NCBI Taxonomy" id="412755"/>
    <lineage>
        <taxon>unclassified sequences</taxon>
        <taxon>metagenomes</taxon>
        <taxon>ecological metagenomes</taxon>
    </lineage>
</organism>